<reference evidence="1" key="1">
    <citation type="submission" date="2019-05" db="EMBL/GenBank/DDBJ databases">
        <title>Metatranscriptomic reconstruction reveals RNA viruses with the potential to shape carbon cycling in soil.</title>
        <authorList>
            <person name="Starr E.P."/>
            <person name="Nuccio E."/>
            <person name="Pett-Ridge J."/>
            <person name="Banfield J.F."/>
            <person name="Firestone M.K."/>
        </authorList>
    </citation>
    <scope>NUCLEOTIDE SEQUENCE</scope>
    <source>
        <strain evidence="1">H4_Bulk_46_scaffold_289_e_3808</strain>
    </source>
</reference>
<protein>
    <submittedName>
        <fullName evidence="1">Uncharacterized protein</fullName>
    </submittedName>
</protein>
<organism evidence="1">
    <name type="scientific">Leviviridae sp</name>
    <dbReference type="NCBI Taxonomy" id="2027243"/>
    <lineage>
        <taxon>Viruses</taxon>
        <taxon>Riboviria</taxon>
        <taxon>Orthornavirae</taxon>
        <taxon>Lenarviricota</taxon>
        <taxon>Leviviricetes</taxon>
        <taxon>Norzivirales</taxon>
        <taxon>Fiersviridae</taxon>
    </lineage>
</organism>
<accession>A0A514D4E7</accession>
<evidence type="ECO:0000313" key="1">
    <source>
        <dbReference type="EMBL" id="QDH88483.1"/>
    </source>
</evidence>
<sequence>MSGTLAVLNAKGAEDLSPRRYAYGIDRSTIRHD</sequence>
<dbReference type="EMBL" id="MN034123">
    <property type="protein sequence ID" value="QDH88483.1"/>
    <property type="molecule type" value="Genomic_RNA"/>
</dbReference>
<gene>
    <name evidence="1" type="ORF">H4Bulk46289e3808_000004</name>
</gene>
<proteinExistence type="predicted"/>
<name>A0A514D4E7_9VIRU</name>